<reference evidence="16" key="1">
    <citation type="journal article" date="2019" name="Int. J. Syst. Evol. Microbiol.">
        <title>The Global Catalogue of Microorganisms (GCM) 10K type strain sequencing project: providing services to taxonomists for standard genome sequencing and annotation.</title>
        <authorList>
            <consortium name="The Broad Institute Genomics Platform"/>
            <consortium name="The Broad Institute Genome Sequencing Center for Infectious Disease"/>
            <person name="Wu L."/>
            <person name="Ma J."/>
        </authorList>
    </citation>
    <scope>NUCLEOTIDE SEQUENCE [LARGE SCALE GENOMIC DNA]</scope>
    <source>
        <strain evidence="16">CGMCC 1.15111</strain>
    </source>
</reference>
<name>A0ABQ3I587_9BACT</name>
<dbReference type="PANTHER" id="PTHR30069:SF29">
    <property type="entry name" value="HEMOGLOBIN AND HEMOGLOBIN-HAPTOGLOBIN-BINDING PROTEIN 1-RELATED"/>
    <property type="match status" value="1"/>
</dbReference>
<feature type="domain" description="TonB-dependent receptor plug" evidence="14">
    <location>
        <begin position="114"/>
        <end position="220"/>
    </location>
</feature>
<dbReference type="InterPro" id="IPR000531">
    <property type="entry name" value="Beta-barrel_TonB"/>
</dbReference>
<dbReference type="InterPro" id="IPR036942">
    <property type="entry name" value="Beta-barrel_TonB_sf"/>
</dbReference>
<dbReference type="InterPro" id="IPR037066">
    <property type="entry name" value="Plug_dom_sf"/>
</dbReference>
<dbReference type="Pfam" id="PF07715">
    <property type="entry name" value="Plug"/>
    <property type="match status" value="1"/>
</dbReference>
<evidence type="ECO:0000256" key="1">
    <source>
        <dbReference type="ARBA" id="ARBA00004571"/>
    </source>
</evidence>
<dbReference type="PROSITE" id="PS52016">
    <property type="entry name" value="TONB_DEPENDENT_REC_3"/>
    <property type="match status" value="1"/>
</dbReference>
<comment type="caution">
    <text evidence="15">The sequence shown here is derived from an EMBL/GenBank/DDBJ whole genome shotgun (WGS) entry which is preliminary data.</text>
</comment>
<comment type="subcellular location">
    <subcellularLocation>
        <location evidence="1 10">Cell outer membrane</location>
        <topology evidence="1 10">Multi-pass membrane protein</topology>
    </subcellularLocation>
</comment>
<dbReference type="EMBL" id="BNAG01000003">
    <property type="protein sequence ID" value="GHE65539.1"/>
    <property type="molecule type" value="Genomic_DNA"/>
</dbReference>
<evidence type="ECO:0000256" key="12">
    <source>
        <dbReference type="SAM" id="SignalP"/>
    </source>
</evidence>
<keyword evidence="2 10" id="KW-0813">Transport</keyword>
<keyword evidence="9 10" id="KW-0998">Cell outer membrane</keyword>
<evidence type="ECO:0000256" key="6">
    <source>
        <dbReference type="ARBA" id="ARBA00023077"/>
    </source>
</evidence>
<feature type="signal peptide" evidence="12">
    <location>
        <begin position="1"/>
        <end position="19"/>
    </location>
</feature>
<evidence type="ECO:0000256" key="2">
    <source>
        <dbReference type="ARBA" id="ARBA00022448"/>
    </source>
</evidence>
<keyword evidence="3 10" id="KW-1134">Transmembrane beta strand</keyword>
<evidence type="ECO:0000256" key="9">
    <source>
        <dbReference type="ARBA" id="ARBA00023237"/>
    </source>
</evidence>
<keyword evidence="6 11" id="KW-0798">TonB box</keyword>
<dbReference type="SUPFAM" id="SSF56935">
    <property type="entry name" value="Porins"/>
    <property type="match status" value="1"/>
</dbReference>
<dbReference type="InterPro" id="IPR039426">
    <property type="entry name" value="TonB-dep_rcpt-like"/>
</dbReference>
<evidence type="ECO:0000256" key="7">
    <source>
        <dbReference type="ARBA" id="ARBA00023136"/>
    </source>
</evidence>
<sequence>MNQIARIILLAAICIPAQAQQLVFMDEEEQVGIPYLTVIVSEQARTLHLFTDAQGRLNLPALNYPVRLQTSHINYPALSDTLRSATNKTYGLKAKINALNDVIVTGQFAPQSVRNSVFRVATITREEIENRGAITLEQALQNRLNMRISQDLAIGNATVSLQGISAQNVKILIDGVPLVNRNGNGNAADLSQINLQQIERLEIVEGPMAINYGANALAGVVNLITKKDFERSTEVSAFVQSETAGNEAGPRNGKHVQSLQVNKKLSKKWSLLSHIQHNDFQGFTGSAPLRTHEWNPKNQLLGSLLVKFETPKKSIYYRGEALNELIEDFGRPQNNFQPNGQNQPFAIDETYTSQRHTHQLQAEGRSDVFKQYNLFLSFSDFQRQKSRFSKNLINGEERLTTGEGDQDLSTYRVWESGGSTQLSVGSKTAIQLGYQLSLEKVGGGRIAKGRQGIEEYSVYSSAEWMIHPKLVLRPGVRFTHNSGFGQQLIPALQVKYELSSLNQLRLSYSRGFRAPSVRELYFEFVDSNHRIFGNPNLKPETSHHIGLNLVAHYSLGKQAVQTDINLFYNQIEDQIGIGQLPNDITSATYININQFKTLGINIQKQATWRELGVALGAAYVGRSNRLQNLSPSLEQYLYSPELNAHISYHFKAWGSRLNLYYKYTGKLQSYFVGSENNTIQLGGIEDYHWLEATINQHISKRWQMLLGARNLFNIRQLSNSGAGGGAHSGGSSVALSYGRSYFIKISYNLQFK</sequence>
<evidence type="ECO:0000313" key="15">
    <source>
        <dbReference type="EMBL" id="GHE65539.1"/>
    </source>
</evidence>
<comment type="similarity">
    <text evidence="10 11">Belongs to the TonB-dependent receptor family.</text>
</comment>
<keyword evidence="5 12" id="KW-0732">Signal</keyword>
<dbReference type="RefSeq" id="WP_189630199.1">
    <property type="nucleotide sequence ID" value="NZ_BNAG01000003.1"/>
</dbReference>
<proteinExistence type="inferred from homology"/>
<evidence type="ECO:0000256" key="11">
    <source>
        <dbReference type="RuleBase" id="RU003357"/>
    </source>
</evidence>
<dbReference type="PANTHER" id="PTHR30069">
    <property type="entry name" value="TONB-DEPENDENT OUTER MEMBRANE RECEPTOR"/>
    <property type="match status" value="1"/>
</dbReference>
<evidence type="ECO:0000256" key="3">
    <source>
        <dbReference type="ARBA" id="ARBA00022452"/>
    </source>
</evidence>
<keyword evidence="4 10" id="KW-0812">Transmembrane</keyword>
<feature type="domain" description="TonB-dependent receptor-like beta-barrel" evidence="13">
    <location>
        <begin position="323"/>
        <end position="711"/>
    </location>
</feature>
<evidence type="ECO:0000259" key="13">
    <source>
        <dbReference type="Pfam" id="PF00593"/>
    </source>
</evidence>
<evidence type="ECO:0000256" key="5">
    <source>
        <dbReference type="ARBA" id="ARBA00022729"/>
    </source>
</evidence>
<organism evidence="15 16">
    <name type="scientific">Roseivirga thermotolerans</name>
    <dbReference type="NCBI Taxonomy" id="1758176"/>
    <lineage>
        <taxon>Bacteria</taxon>
        <taxon>Pseudomonadati</taxon>
        <taxon>Bacteroidota</taxon>
        <taxon>Cytophagia</taxon>
        <taxon>Cytophagales</taxon>
        <taxon>Roseivirgaceae</taxon>
        <taxon>Roseivirga</taxon>
    </lineage>
</organism>
<dbReference type="Proteomes" id="UP000658258">
    <property type="component" value="Unassembled WGS sequence"/>
</dbReference>
<evidence type="ECO:0000259" key="14">
    <source>
        <dbReference type="Pfam" id="PF07715"/>
    </source>
</evidence>
<keyword evidence="16" id="KW-1185">Reference proteome</keyword>
<evidence type="ECO:0000256" key="10">
    <source>
        <dbReference type="PROSITE-ProRule" id="PRU01360"/>
    </source>
</evidence>
<accession>A0ABQ3I587</accession>
<keyword evidence="7 10" id="KW-0472">Membrane</keyword>
<protein>
    <submittedName>
        <fullName evidence="15">TonB-dependent receptor</fullName>
    </submittedName>
</protein>
<dbReference type="Gene3D" id="2.170.130.10">
    <property type="entry name" value="TonB-dependent receptor, plug domain"/>
    <property type="match status" value="1"/>
</dbReference>
<keyword evidence="8 15" id="KW-0675">Receptor</keyword>
<evidence type="ECO:0000256" key="4">
    <source>
        <dbReference type="ARBA" id="ARBA00022692"/>
    </source>
</evidence>
<dbReference type="Pfam" id="PF00593">
    <property type="entry name" value="TonB_dep_Rec_b-barrel"/>
    <property type="match status" value="1"/>
</dbReference>
<feature type="chain" id="PRO_5045276493" evidence="12">
    <location>
        <begin position="20"/>
        <end position="752"/>
    </location>
</feature>
<dbReference type="Gene3D" id="2.40.170.20">
    <property type="entry name" value="TonB-dependent receptor, beta-barrel domain"/>
    <property type="match status" value="1"/>
</dbReference>
<dbReference type="InterPro" id="IPR012910">
    <property type="entry name" value="Plug_dom"/>
</dbReference>
<evidence type="ECO:0000256" key="8">
    <source>
        <dbReference type="ARBA" id="ARBA00023170"/>
    </source>
</evidence>
<gene>
    <name evidence="15" type="ORF">GCM10011340_20830</name>
</gene>
<evidence type="ECO:0000313" key="16">
    <source>
        <dbReference type="Proteomes" id="UP000658258"/>
    </source>
</evidence>